<evidence type="ECO:0000259" key="8">
    <source>
        <dbReference type="Pfam" id="PF14322"/>
    </source>
</evidence>
<evidence type="ECO:0000256" key="2">
    <source>
        <dbReference type="ARBA" id="ARBA00006275"/>
    </source>
</evidence>
<dbReference type="InterPro" id="IPR012944">
    <property type="entry name" value="SusD_RagB_dom"/>
</dbReference>
<evidence type="ECO:0000256" key="5">
    <source>
        <dbReference type="ARBA" id="ARBA00023237"/>
    </source>
</evidence>
<proteinExistence type="inferred from homology"/>
<dbReference type="SMART" id="SM00028">
    <property type="entry name" value="TPR"/>
    <property type="match status" value="1"/>
</dbReference>
<dbReference type="Proteomes" id="UP000238565">
    <property type="component" value="Unassembled WGS sequence"/>
</dbReference>
<evidence type="ECO:0000313" key="9">
    <source>
        <dbReference type="EMBL" id="PPZ90501.1"/>
    </source>
</evidence>
<dbReference type="AlphaFoldDB" id="A0A2S7I1P3"/>
<keyword evidence="6" id="KW-0802">TPR repeat</keyword>
<dbReference type="Pfam" id="PF07980">
    <property type="entry name" value="SusD_RagB"/>
    <property type="match status" value="1"/>
</dbReference>
<organism evidence="9 10">
    <name type="scientific">Cloacibacterium normanense</name>
    <dbReference type="NCBI Taxonomy" id="237258"/>
    <lineage>
        <taxon>Bacteria</taxon>
        <taxon>Pseudomonadati</taxon>
        <taxon>Bacteroidota</taxon>
        <taxon>Flavobacteriia</taxon>
        <taxon>Flavobacteriales</taxon>
        <taxon>Weeksellaceae</taxon>
    </lineage>
</organism>
<keyword evidence="3" id="KW-0732">Signal</keyword>
<dbReference type="Pfam" id="PF14322">
    <property type="entry name" value="SusD-like_3"/>
    <property type="match status" value="1"/>
</dbReference>
<comment type="similarity">
    <text evidence="2">Belongs to the SusD family.</text>
</comment>
<protein>
    <submittedName>
        <fullName evidence="9">Uncharacterized protein</fullName>
    </submittedName>
</protein>
<reference evidence="9 10" key="1">
    <citation type="submission" date="2018-02" db="EMBL/GenBank/DDBJ databases">
        <title>Draft genome sequence of bacterial isolates from marine environment.</title>
        <authorList>
            <person name="Singh S.K."/>
            <person name="Hill R."/>
            <person name="Major S."/>
            <person name="Cai H."/>
            <person name="Li Y."/>
        </authorList>
    </citation>
    <scope>NUCLEOTIDE SEQUENCE [LARGE SCALE GENOMIC DNA]</scope>
    <source>
        <strain evidence="9 10">IMET F</strain>
    </source>
</reference>
<dbReference type="RefSeq" id="WP_104794523.1">
    <property type="nucleotide sequence ID" value="NZ_PTPZ01000011.1"/>
</dbReference>
<accession>A0A2S7I1P3</accession>
<evidence type="ECO:0000259" key="7">
    <source>
        <dbReference type="Pfam" id="PF07980"/>
    </source>
</evidence>
<dbReference type="InterPro" id="IPR033985">
    <property type="entry name" value="SusD-like_N"/>
</dbReference>
<feature type="domain" description="RagB/SusD" evidence="7">
    <location>
        <begin position="331"/>
        <end position="404"/>
    </location>
</feature>
<feature type="repeat" description="TPR" evidence="6">
    <location>
        <begin position="211"/>
        <end position="244"/>
    </location>
</feature>
<keyword evidence="4" id="KW-0472">Membrane</keyword>
<sequence length="448" mass="50235">MMNNKIILLVGLVFLFLNTGCSDLLDEKSDTKLVVPETLKDNQALLDRIANVLASNSISGQISSDEIYITDSDYNGVSYEADKRLYTWQPNLVARATGNDWGSCYFRINICNTVLNNLEQYEISNSENVKGQALAIRASIYLEAAQIWCVAFNKNTANTDLGLPLRLNPDVNQKSVRATLQETYQQILEDLHTAVYLLPEKQIAVTRASKATALGLLARTYLYMGDYSNALKYANEALAINGQLLDFNTLITSSSYPIKEMNIEVLLPTTIGYSPILSSNTAKIPLSLYQSYDTNDLRKTAFFRTNASGQILFKGNYTGTSQRSSVLAKDELYLIAAESYAQLNEVSNAMSKLNELLVKRWKTGTFIPFTASTKEDALRIIKEERKKELLFRGLRWADIKRYNRDGDAITLTRTISGQTYTLPPNDPRYAIAIPEDIIKQTGMPQNPR</sequence>
<dbReference type="EMBL" id="PTPZ01000011">
    <property type="protein sequence ID" value="PPZ90501.1"/>
    <property type="molecule type" value="Genomic_DNA"/>
</dbReference>
<evidence type="ECO:0000256" key="6">
    <source>
        <dbReference type="PROSITE-ProRule" id="PRU00339"/>
    </source>
</evidence>
<comment type="caution">
    <text evidence="9">The sequence shown here is derived from an EMBL/GenBank/DDBJ whole genome shotgun (WGS) entry which is preliminary data.</text>
</comment>
<comment type="subcellular location">
    <subcellularLocation>
        <location evidence="1">Cell outer membrane</location>
    </subcellularLocation>
</comment>
<evidence type="ECO:0000256" key="4">
    <source>
        <dbReference type="ARBA" id="ARBA00023136"/>
    </source>
</evidence>
<dbReference type="InterPro" id="IPR011990">
    <property type="entry name" value="TPR-like_helical_dom_sf"/>
</dbReference>
<evidence type="ECO:0000256" key="3">
    <source>
        <dbReference type="ARBA" id="ARBA00022729"/>
    </source>
</evidence>
<dbReference type="Gene3D" id="1.25.40.390">
    <property type="match status" value="2"/>
</dbReference>
<dbReference type="SUPFAM" id="SSF48452">
    <property type="entry name" value="TPR-like"/>
    <property type="match status" value="1"/>
</dbReference>
<dbReference type="GO" id="GO:0009279">
    <property type="term" value="C:cell outer membrane"/>
    <property type="evidence" value="ECO:0007669"/>
    <property type="project" value="UniProtKB-SubCell"/>
</dbReference>
<keyword evidence="5" id="KW-0998">Cell outer membrane</keyword>
<dbReference type="InterPro" id="IPR019734">
    <property type="entry name" value="TPR_rpt"/>
</dbReference>
<dbReference type="PROSITE" id="PS50005">
    <property type="entry name" value="TPR"/>
    <property type="match status" value="1"/>
</dbReference>
<feature type="domain" description="SusD-like N-terminal" evidence="8">
    <location>
        <begin position="24"/>
        <end position="222"/>
    </location>
</feature>
<evidence type="ECO:0000313" key="10">
    <source>
        <dbReference type="Proteomes" id="UP000238565"/>
    </source>
</evidence>
<gene>
    <name evidence="9" type="ORF">C3729_12845</name>
</gene>
<evidence type="ECO:0000256" key="1">
    <source>
        <dbReference type="ARBA" id="ARBA00004442"/>
    </source>
</evidence>
<name>A0A2S7I1P3_9FLAO</name>